<dbReference type="Pfam" id="PF00001">
    <property type="entry name" value="7tm_1"/>
    <property type="match status" value="1"/>
</dbReference>
<evidence type="ECO:0000256" key="1">
    <source>
        <dbReference type="ARBA" id="ARBA00004651"/>
    </source>
</evidence>
<evidence type="ECO:0000256" key="3">
    <source>
        <dbReference type="ARBA" id="ARBA00022692"/>
    </source>
</evidence>
<proteinExistence type="inferred from homology"/>
<organism evidence="12 13">
    <name type="scientific">Strongylocentrotus purpuratus</name>
    <name type="common">Purple sea urchin</name>
    <dbReference type="NCBI Taxonomy" id="7668"/>
    <lineage>
        <taxon>Eukaryota</taxon>
        <taxon>Metazoa</taxon>
        <taxon>Echinodermata</taxon>
        <taxon>Eleutherozoa</taxon>
        <taxon>Echinozoa</taxon>
        <taxon>Echinoidea</taxon>
        <taxon>Euechinoidea</taxon>
        <taxon>Echinacea</taxon>
        <taxon>Camarodonta</taxon>
        <taxon>Echinidea</taxon>
        <taxon>Strongylocentrotidae</taxon>
        <taxon>Strongylocentrotus</taxon>
    </lineage>
</organism>
<dbReference type="Proteomes" id="UP000007110">
    <property type="component" value="Unassembled WGS sequence"/>
</dbReference>
<evidence type="ECO:0000256" key="7">
    <source>
        <dbReference type="ARBA" id="ARBA00023170"/>
    </source>
</evidence>
<dbReference type="GeneID" id="115924769"/>
<dbReference type="FunCoup" id="A0A7M7SZT4">
    <property type="interactions" value="43"/>
</dbReference>
<dbReference type="InterPro" id="IPR000276">
    <property type="entry name" value="GPCR_Rhodpsn"/>
</dbReference>
<keyword evidence="8 9" id="KW-0807">Transducer</keyword>
<name>A0A7M7SZT4_STRPU</name>
<comment type="similarity">
    <text evidence="9">Belongs to the G-protein coupled receptor 1 family.</text>
</comment>
<dbReference type="PANTHER" id="PTHR24249">
    <property type="entry name" value="HISTAMINE RECEPTOR-RELATED G-PROTEIN COUPLED RECEPTOR"/>
    <property type="match status" value="1"/>
</dbReference>
<keyword evidence="2" id="KW-1003">Cell membrane</keyword>
<dbReference type="PROSITE" id="PS50262">
    <property type="entry name" value="G_PROTEIN_RECEP_F1_2"/>
    <property type="match status" value="1"/>
</dbReference>
<dbReference type="KEGG" id="spu:115924769"/>
<feature type="transmembrane region" description="Helical" evidence="10">
    <location>
        <begin position="20"/>
        <end position="44"/>
    </location>
</feature>
<dbReference type="GO" id="GO:0030425">
    <property type="term" value="C:dendrite"/>
    <property type="evidence" value="ECO:0000318"/>
    <property type="project" value="GO_Central"/>
</dbReference>
<keyword evidence="13" id="KW-1185">Reference proteome</keyword>
<dbReference type="CDD" id="cd00637">
    <property type="entry name" value="7tm_classA_rhodopsin-like"/>
    <property type="match status" value="1"/>
</dbReference>
<keyword evidence="5 9" id="KW-0297">G-protein coupled receptor</keyword>
<keyword evidence="6 10" id="KW-0472">Membrane</keyword>
<dbReference type="GO" id="GO:0007268">
    <property type="term" value="P:chemical synaptic transmission"/>
    <property type="evidence" value="ECO:0000318"/>
    <property type="project" value="GO_Central"/>
</dbReference>
<evidence type="ECO:0000256" key="2">
    <source>
        <dbReference type="ARBA" id="ARBA00022475"/>
    </source>
</evidence>
<dbReference type="AlphaFoldDB" id="A0A7M7SZT4"/>
<dbReference type="EnsemblMetazoa" id="XM_030987588">
    <property type="protein sequence ID" value="XP_030843448"/>
    <property type="gene ID" value="LOC115924769"/>
</dbReference>
<evidence type="ECO:0000256" key="8">
    <source>
        <dbReference type="ARBA" id="ARBA00023224"/>
    </source>
</evidence>
<evidence type="ECO:0000256" key="9">
    <source>
        <dbReference type="RuleBase" id="RU000688"/>
    </source>
</evidence>
<accession>A0A7M7SZT4</accession>
<feature type="transmembrane region" description="Helical" evidence="10">
    <location>
        <begin position="137"/>
        <end position="154"/>
    </location>
</feature>
<feature type="transmembrane region" description="Helical" evidence="10">
    <location>
        <begin position="246"/>
        <end position="269"/>
    </location>
</feature>
<dbReference type="GO" id="GO:0004993">
    <property type="term" value="F:G protein-coupled serotonin receptor activity"/>
    <property type="evidence" value="ECO:0000318"/>
    <property type="project" value="GO_Central"/>
</dbReference>
<dbReference type="SUPFAM" id="SSF81321">
    <property type="entry name" value="Family A G protein-coupled receptor-like"/>
    <property type="match status" value="1"/>
</dbReference>
<feature type="transmembrane region" description="Helical" evidence="10">
    <location>
        <begin position="188"/>
        <end position="213"/>
    </location>
</feature>
<dbReference type="InParanoid" id="A0A7M7SZT4"/>
<feature type="transmembrane region" description="Helical" evidence="10">
    <location>
        <begin position="56"/>
        <end position="76"/>
    </location>
</feature>
<keyword evidence="7 9" id="KW-0675">Receptor</keyword>
<dbReference type="GO" id="GO:0007210">
    <property type="term" value="P:serotonin receptor signaling pathway"/>
    <property type="evidence" value="ECO:0000318"/>
    <property type="project" value="GO_Central"/>
</dbReference>
<dbReference type="SMART" id="SM01381">
    <property type="entry name" value="7TM_GPCR_Srsx"/>
    <property type="match status" value="1"/>
</dbReference>
<keyword evidence="3 9" id="KW-0812">Transmembrane</keyword>
<dbReference type="Gene3D" id="1.20.1070.10">
    <property type="entry name" value="Rhodopsin 7-helix transmembrane proteins"/>
    <property type="match status" value="1"/>
</dbReference>
<dbReference type="InterPro" id="IPR050569">
    <property type="entry name" value="TAAR"/>
</dbReference>
<reference evidence="12" key="2">
    <citation type="submission" date="2021-01" db="UniProtKB">
        <authorList>
            <consortium name="EnsemblMetazoa"/>
        </authorList>
    </citation>
    <scope>IDENTIFICATION</scope>
</reference>
<dbReference type="GO" id="GO:0030594">
    <property type="term" value="F:neurotransmitter receptor activity"/>
    <property type="evidence" value="ECO:0000318"/>
    <property type="project" value="GO_Central"/>
</dbReference>
<evidence type="ECO:0000313" key="12">
    <source>
        <dbReference type="EnsemblMetazoa" id="XP_030843448"/>
    </source>
</evidence>
<dbReference type="OMA" id="ILMNTAR"/>
<evidence type="ECO:0000256" key="4">
    <source>
        <dbReference type="ARBA" id="ARBA00022989"/>
    </source>
</evidence>
<reference evidence="13" key="1">
    <citation type="submission" date="2015-02" db="EMBL/GenBank/DDBJ databases">
        <title>Genome sequencing for Strongylocentrotus purpuratus.</title>
        <authorList>
            <person name="Murali S."/>
            <person name="Liu Y."/>
            <person name="Vee V."/>
            <person name="English A."/>
            <person name="Wang M."/>
            <person name="Skinner E."/>
            <person name="Han Y."/>
            <person name="Muzny D.M."/>
            <person name="Worley K.C."/>
            <person name="Gibbs R.A."/>
        </authorList>
    </citation>
    <scope>NUCLEOTIDE SEQUENCE</scope>
</reference>
<dbReference type="GO" id="GO:0005886">
    <property type="term" value="C:plasma membrane"/>
    <property type="evidence" value="ECO:0000318"/>
    <property type="project" value="GO_Central"/>
</dbReference>
<evidence type="ECO:0000259" key="11">
    <source>
        <dbReference type="PROSITE" id="PS50262"/>
    </source>
</evidence>
<sequence>MNESTEPALFADHQFAGKIVVMVCITPFLPCVIVGNALLVLAVYRQYSLRTPTNAIIVSLAISNLLDALVGIPLYVYASVFKFYALCLAEENTLYYTLPFSALSGVSFFHIVVLTSDRFIAVTKPLRYASLVTYRRIAIVLGCLWLLSILMNTARSVSLAHGSHTSQDQKETDCGAPLTGTTTVTFTWLIFCVIVILMVALLAINALILHIAVKQARKIASQRVIIQFQQQQLPVQDDRLKAFKTISLVVAVFIIFWFPYPLFLILQLITYQSPFYLMVYNNSFLVLHTISLVVNPIIYGFRDRAFRKAFQNILRQL</sequence>
<dbReference type="PRINTS" id="PR00237">
    <property type="entry name" value="GPCRRHODOPSN"/>
</dbReference>
<feature type="transmembrane region" description="Helical" evidence="10">
    <location>
        <begin position="275"/>
        <end position="298"/>
    </location>
</feature>
<dbReference type="FunFam" id="1.20.1070.10:FF:000334">
    <property type="entry name" value="Uncharacterized protein"/>
    <property type="match status" value="1"/>
</dbReference>
<dbReference type="InterPro" id="IPR017452">
    <property type="entry name" value="GPCR_Rhodpsn_7TM"/>
</dbReference>
<dbReference type="PANTHER" id="PTHR24249:SF424">
    <property type="entry name" value="G-PROTEIN COUPLED RECEPTORS FAMILY 1 PROFILE DOMAIN-CONTAINING PROTEIN"/>
    <property type="match status" value="1"/>
</dbReference>
<dbReference type="GO" id="GO:0045202">
    <property type="term" value="C:synapse"/>
    <property type="evidence" value="ECO:0007669"/>
    <property type="project" value="GOC"/>
</dbReference>
<dbReference type="GO" id="GO:0007187">
    <property type="term" value="P:G protein-coupled receptor signaling pathway, coupled to cyclic nucleotide second messenger"/>
    <property type="evidence" value="ECO:0000318"/>
    <property type="project" value="GO_Central"/>
</dbReference>
<dbReference type="PROSITE" id="PS00237">
    <property type="entry name" value="G_PROTEIN_RECEP_F1_1"/>
    <property type="match status" value="1"/>
</dbReference>
<dbReference type="RefSeq" id="XP_030843448.1">
    <property type="nucleotide sequence ID" value="XM_030987588.1"/>
</dbReference>
<comment type="subcellular location">
    <subcellularLocation>
        <location evidence="1">Cell membrane</location>
        <topology evidence="1">Multi-pass membrane protein</topology>
    </subcellularLocation>
</comment>
<dbReference type="OrthoDB" id="10042731at2759"/>
<keyword evidence="4 10" id="KW-1133">Transmembrane helix</keyword>
<feature type="domain" description="G-protein coupled receptors family 1 profile" evidence="11">
    <location>
        <begin position="35"/>
        <end position="299"/>
    </location>
</feature>
<evidence type="ECO:0000256" key="6">
    <source>
        <dbReference type="ARBA" id="ARBA00023136"/>
    </source>
</evidence>
<evidence type="ECO:0000256" key="5">
    <source>
        <dbReference type="ARBA" id="ARBA00023040"/>
    </source>
</evidence>
<feature type="transmembrane region" description="Helical" evidence="10">
    <location>
        <begin position="96"/>
        <end position="116"/>
    </location>
</feature>
<protein>
    <recommendedName>
        <fullName evidence="11">G-protein coupled receptors family 1 profile domain-containing protein</fullName>
    </recommendedName>
</protein>
<evidence type="ECO:0000313" key="13">
    <source>
        <dbReference type="Proteomes" id="UP000007110"/>
    </source>
</evidence>
<evidence type="ECO:0000256" key="10">
    <source>
        <dbReference type="SAM" id="Phobius"/>
    </source>
</evidence>